<protein>
    <submittedName>
        <fullName evidence="1">Uncharacterized protein</fullName>
    </submittedName>
</protein>
<gene>
    <name evidence="1" type="ORF">CRG98_008045</name>
</gene>
<comment type="caution">
    <text evidence="1">The sequence shown here is derived from an EMBL/GenBank/DDBJ whole genome shotgun (WGS) entry which is preliminary data.</text>
</comment>
<evidence type="ECO:0000313" key="1">
    <source>
        <dbReference type="EMBL" id="PKI71528.1"/>
    </source>
</evidence>
<proteinExistence type="predicted"/>
<dbReference type="AlphaFoldDB" id="A0A2I0KST6"/>
<dbReference type="Proteomes" id="UP000233551">
    <property type="component" value="Unassembled WGS sequence"/>
</dbReference>
<keyword evidence="2" id="KW-1185">Reference proteome</keyword>
<evidence type="ECO:0000313" key="2">
    <source>
        <dbReference type="Proteomes" id="UP000233551"/>
    </source>
</evidence>
<organism evidence="1 2">
    <name type="scientific">Punica granatum</name>
    <name type="common">Pomegranate</name>
    <dbReference type="NCBI Taxonomy" id="22663"/>
    <lineage>
        <taxon>Eukaryota</taxon>
        <taxon>Viridiplantae</taxon>
        <taxon>Streptophyta</taxon>
        <taxon>Embryophyta</taxon>
        <taxon>Tracheophyta</taxon>
        <taxon>Spermatophyta</taxon>
        <taxon>Magnoliopsida</taxon>
        <taxon>eudicotyledons</taxon>
        <taxon>Gunneridae</taxon>
        <taxon>Pentapetalae</taxon>
        <taxon>rosids</taxon>
        <taxon>malvids</taxon>
        <taxon>Myrtales</taxon>
        <taxon>Lythraceae</taxon>
        <taxon>Punica</taxon>
    </lineage>
</organism>
<reference evidence="1 2" key="1">
    <citation type="submission" date="2017-11" db="EMBL/GenBank/DDBJ databases">
        <title>De-novo sequencing of pomegranate (Punica granatum L.) genome.</title>
        <authorList>
            <person name="Akparov Z."/>
            <person name="Amiraslanov A."/>
            <person name="Hajiyeva S."/>
            <person name="Abbasov M."/>
            <person name="Kaur K."/>
            <person name="Hamwieh A."/>
            <person name="Solovyev V."/>
            <person name="Salamov A."/>
            <person name="Braich B."/>
            <person name="Kosarev P."/>
            <person name="Mahmoud A."/>
            <person name="Hajiyev E."/>
            <person name="Babayeva S."/>
            <person name="Izzatullayeva V."/>
            <person name="Mammadov A."/>
            <person name="Mammadov A."/>
            <person name="Sharifova S."/>
            <person name="Ojaghi J."/>
            <person name="Eynullazada K."/>
            <person name="Bayramov B."/>
            <person name="Abdulazimova A."/>
            <person name="Shahmuradov I."/>
        </authorList>
    </citation>
    <scope>NUCLEOTIDE SEQUENCE [LARGE SCALE GENOMIC DNA]</scope>
    <source>
        <strain evidence="2">cv. AG2017</strain>
        <tissue evidence="1">Leaf</tissue>
    </source>
</reference>
<dbReference type="EMBL" id="PGOL01000365">
    <property type="protein sequence ID" value="PKI71528.1"/>
    <property type="molecule type" value="Genomic_DNA"/>
</dbReference>
<sequence length="194" mass="22149">MWNSWLMKSESKSGSTARSWFDPPRMSVEEEVHLDVVKARIRKMVDPNSSLTATPSPRPLVQYYSHQSSLLNEIRTHQNEKVLLQMRGSATTTLEMTFGPEMLIKRWHASHGQPKNNATVAFGPLLRPLKTAYQWAHWSRANGLGVGPSWVARNELAWEKNERQGTLVWYGNLRMMSTQSSGIDELWHTSCLVS</sequence>
<name>A0A2I0KST6_PUNGR</name>
<accession>A0A2I0KST6</accession>